<evidence type="ECO:0000313" key="2">
    <source>
        <dbReference type="EMBL" id="GAA2622876.1"/>
    </source>
</evidence>
<dbReference type="EMBL" id="BAAARJ010000013">
    <property type="protein sequence ID" value="GAA2622876.1"/>
    <property type="molecule type" value="Genomic_DNA"/>
</dbReference>
<reference evidence="2 3" key="1">
    <citation type="journal article" date="2019" name="Int. J. Syst. Evol. Microbiol.">
        <title>The Global Catalogue of Microorganisms (GCM) 10K type strain sequencing project: providing services to taxonomists for standard genome sequencing and annotation.</title>
        <authorList>
            <consortium name="The Broad Institute Genomics Platform"/>
            <consortium name="The Broad Institute Genome Sequencing Center for Infectious Disease"/>
            <person name="Wu L."/>
            <person name="Ma J."/>
        </authorList>
    </citation>
    <scope>NUCLEOTIDE SEQUENCE [LARGE SCALE GENOMIC DNA]</scope>
    <source>
        <strain evidence="2 3">JCM 16373</strain>
    </source>
</reference>
<dbReference type="Proteomes" id="UP001501447">
    <property type="component" value="Unassembled WGS sequence"/>
</dbReference>
<feature type="region of interest" description="Disordered" evidence="1">
    <location>
        <begin position="65"/>
        <end position="100"/>
    </location>
</feature>
<comment type="caution">
    <text evidence="2">The sequence shown here is derived from an EMBL/GenBank/DDBJ whole genome shotgun (WGS) entry which is preliminary data.</text>
</comment>
<accession>A0ABN3QCR0</accession>
<feature type="compositionally biased region" description="Polar residues" evidence="1">
    <location>
        <begin position="67"/>
        <end position="76"/>
    </location>
</feature>
<evidence type="ECO:0000313" key="3">
    <source>
        <dbReference type="Proteomes" id="UP001501447"/>
    </source>
</evidence>
<protein>
    <recommendedName>
        <fullName evidence="4">Transposase</fullName>
    </recommendedName>
</protein>
<keyword evidence="3" id="KW-1185">Reference proteome</keyword>
<organism evidence="2 3">
    <name type="scientific">Streptomyces axinellae</name>
    <dbReference type="NCBI Taxonomy" id="552788"/>
    <lineage>
        <taxon>Bacteria</taxon>
        <taxon>Bacillati</taxon>
        <taxon>Actinomycetota</taxon>
        <taxon>Actinomycetes</taxon>
        <taxon>Kitasatosporales</taxon>
        <taxon>Streptomycetaceae</taxon>
        <taxon>Streptomyces</taxon>
    </lineage>
</organism>
<gene>
    <name evidence="2" type="ORF">GCM10009863_41310</name>
</gene>
<name>A0ABN3QCR0_9ACTN</name>
<proteinExistence type="predicted"/>
<evidence type="ECO:0008006" key="4">
    <source>
        <dbReference type="Google" id="ProtNLM"/>
    </source>
</evidence>
<evidence type="ECO:0000256" key="1">
    <source>
        <dbReference type="SAM" id="MobiDB-lite"/>
    </source>
</evidence>
<sequence length="100" mass="10937">MLVELLNGCLRDFRPPRRVTPLFPDRSVELGDRSSEPHARLIVRRPRRRGGLSVAEVHAGCGCSTAAKYSNPTNRQRPAPPLLRPAAAGMTVPAPPIYSL</sequence>